<accession>A0A3S5YDF6</accession>
<dbReference type="KEGG" id="req:REQ_46430"/>
<dbReference type="Proteomes" id="UP001154400">
    <property type="component" value="Chromosome"/>
</dbReference>
<proteinExistence type="predicted"/>
<evidence type="ECO:0000313" key="1">
    <source>
        <dbReference type="EMBL" id="CBH50588.1"/>
    </source>
</evidence>
<reference evidence="1" key="1">
    <citation type="journal article" date="2010" name="PLoS Genet.">
        <title>The genome of a pathogenic rhodococcus: cooptive virulence underpinned by key gene acquisitions.</title>
        <authorList>
            <person name="Letek M."/>
            <person name="Gonzalez P."/>
            <person name="Macarthur I."/>
            <person name="Rodriguez H."/>
            <person name="Freeman T.C."/>
            <person name="Valero-Rello A."/>
            <person name="Blanco M."/>
            <person name="Buckley T."/>
            <person name="Cherevach I."/>
            <person name="Fahey R."/>
            <person name="Hapeshi A."/>
            <person name="Holdstock J."/>
            <person name="Leadon D."/>
            <person name="Navas J."/>
            <person name="Ocampo A."/>
            <person name="Quail M.A."/>
            <person name="Sanders M."/>
            <person name="Scortti M.M."/>
            <person name="Prescott J.F."/>
            <person name="Fogarty U."/>
            <person name="Meijer W.G."/>
            <person name="Parkhill J."/>
            <person name="Bentley S.D."/>
            <person name="Vazquez-Boland J.A."/>
        </authorList>
    </citation>
    <scope>NUCLEOTIDE SEQUENCE [LARGE SCALE GENOMIC DNA]</scope>
    <source>
        <strain evidence="1 2">103S</strain>
    </source>
</reference>
<gene>
    <name evidence="1" type="ordered locus">REQ_46430</name>
</gene>
<evidence type="ECO:0000313" key="2">
    <source>
        <dbReference type="Proteomes" id="UP000006892"/>
    </source>
</evidence>
<organism evidence="1">
    <name type="scientific">Rhodococcus hoagii (strain 103S)</name>
    <name type="common">Rhodococcus equi</name>
    <dbReference type="NCBI Taxonomy" id="685727"/>
    <lineage>
        <taxon>Bacteria</taxon>
        <taxon>Bacillati</taxon>
        <taxon>Actinomycetota</taxon>
        <taxon>Actinomycetes</taxon>
        <taxon>Mycobacteriales</taxon>
        <taxon>Nocardiaceae</taxon>
        <taxon>Prescottella</taxon>
    </lineage>
</organism>
<name>A0A3S5YDF6_RHOH1</name>
<dbReference type="AlphaFoldDB" id="A0A3S5YDF6"/>
<evidence type="ECO:0008006" key="3">
    <source>
        <dbReference type="Google" id="ProtNLM"/>
    </source>
</evidence>
<sequence>MDGAFVRVRNEVGGLSTVPLRAVCVEHLVGLVPVRSLTWYSGQRSFPGWYWSSTMRAHVQYDSRIELSRLLIADFDPSVEEIVAQPFQLVERHDSVVVRRQIPDFLLVHSDRTVTVVNVKTPEALVDEGVRSTFDWVTAALATCRWRHEVWTGADPVLLANVRFLAGFRRPHHRQELLASVAREGPGHTVTEVERMLGNRSNWREIRPAVFHLLWRHILHASLDEPLSAAALLLGEAST</sequence>
<dbReference type="NCBIfam" id="NF033179">
    <property type="entry name" value="TnsA_like_Actin"/>
    <property type="match status" value="1"/>
</dbReference>
<dbReference type="InterPro" id="IPR048000">
    <property type="entry name" value="TnsA-like"/>
</dbReference>
<protein>
    <recommendedName>
        <fullName evidence="3">TnsA-like heteromeric transposase endonuclease subunit</fullName>
    </recommendedName>
</protein>
<dbReference type="EMBL" id="FN563149">
    <property type="protein sequence ID" value="CBH50588.1"/>
    <property type="molecule type" value="Genomic_DNA"/>
</dbReference>